<dbReference type="InterPro" id="IPR003808">
    <property type="entry name" value="Fe-S_metab-assoc_dom"/>
</dbReference>
<feature type="domain" description="Fe-S metabolism associated" evidence="2">
    <location>
        <begin position="12"/>
        <end position="131"/>
    </location>
</feature>
<dbReference type="AlphaFoldDB" id="A0A9Q3X6D4"/>
<evidence type="ECO:0000259" key="2">
    <source>
        <dbReference type="Pfam" id="PF02657"/>
    </source>
</evidence>
<evidence type="ECO:0000313" key="4">
    <source>
        <dbReference type="Proteomes" id="UP000814207"/>
    </source>
</evidence>
<sequence>MSLPPDAAAALQAFQAVGSWEQRARMLMQWGERLPALADDEKVDANLVHGCESLVWLVGRLQNGHWQFAASSDARMIRGLVALLLARVNGLSATELQAVDLPDWFAQLGLSRQLSPSRSNGLNAVLQRMQDLCGRGLAPDGGGSSTD</sequence>
<comment type="similarity">
    <text evidence="1">Belongs to the SufE family.</text>
</comment>
<comment type="caution">
    <text evidence="3">The sequence shown here is derived from an EMBL/GenBank/DDBJ whole genome shotgun (WGS) entry which is preliminary data.</text>
</comment>
<gene>
    <name evidence="3" type="ORF">GIW73_19035</name>
</gene>
<name>A0A9Q3X6D4_PSESX</name>
<dbReference type="Gene3D" id="3.90.1010.10">
    <property type="match status" value="1"/>
</dbReference>
<evidence type="ECO:0000256" key="1">
    <source>
        <dbReference type="ARBA" id="ARBA00010282"/>
    </source>
</evidence>
<organism evidence="3 4">
    <name type="scientific">Pseudomonas syringae</name>
    <dbReference type="NCBI Taxonomy" id="317"/>
    <lineage>
        <taxon>Bacteria</taxon>
        <taxon>Pseudomonadati</taxon>
        <taxon>Pseudomonadota</taxon>
        <taxon>Gammaproteobacteria</taxon>
        <taxon>Pseudomonadales</taxon>
        <taxon>Pseudomonadaceae</taxon>
        <taxon>Pseudomonas</taxon>
    </lineage>
</organism>
<dbReference type="Pfam" id="PF02657">
    <property type="entry name" value="SufE"/>
    <property type="match status" value="1"/>
</dbReference>
<dbReference type="PANTHER" id="PTHR43597:SF5">
    <property type="entry name" value="SUFE-LIKE PROTEIN 2, CHLOROPLASTIC"/>
    <property type="match status" value="1"/>
</dbReference>
<reference evidence="3" key="1">
    <citation type="submission" date="2019-11" db="EMBL/GenBank/DDBJ databases">
        <title>Epiphytic Pseudomonas syringae from cherry orchards.</title>
        <authorList>
            <person name="Hulin M.T."/>
        </authorList>
    </citation>
    <scope>NUCLEOTIDE SEQUENCE</scope>
    <source>
        <strain evidence="3">PA-6-9A</strain>
    </source>
</reference>
<dbReference type="SUPFAM" id="SSF82649">
    <property type="entry name" value="SufE/NifU"/>
    <property type="match status" value="1"/>
</dbReference>
<accession>A0A9Q3X6D4</accession>
<proteinExistence type="inferred from homology"/>
<protein>
    <submittedName>
        <fullName evidence="3">SufE family protein</fullName>
    </submittedName>
</protein>
<dbReference type="PANTHER" id="PTHR43597">
    <property type="entry name" value="SULFUR ACCEPTOR PROTEIN CSDE"/>
    <property type="match status" value="1"/>
</dbReference>
<dbReference type="Proteomes" id="UP000814207">
    <property type="component" value="Unassembled WGS sequence"/>
</dbReference>
<dbReference type="EMBL" id="WKEU01000094">
    <property type="protein sequence ID" value="MCF5065029.1"/>
    <property type="molecule type" value="Genomic_DNA"/>
</dbReference>
<evidence type="ECO:0000313" key="3">
    <source>
        <dbReference type="EMBL" id="MCF5065029.1"/>
    </source>
</evidence>